<evidence type="ECO:0000313" key="1">
    <source>
        <dbReference type="EMBL" id="GGI17035.1"/>
    </source>
</evidence>
<dbReference type="EMBL" id="BMDI01000001">
    <property type="protein sequence ID" value="GGI17035.1"/>
    <property type="molecule type" value="Genomic_DNA"/>
</dbReference>
<gene>
    <name evidence="1" type="ORF">GCM10008066_06950</name>
</gene>
<organism evidence="1 2">
    <name type="scientific">Oxalicibacterium faecigallinarum</name>
    <dbReference type="NCBI Taxonomy" id="573741"/>
    <lineage>
        <taxon>Bacteria</taxon>
        <taxon>Pseudomonadati</taxon>
        <taxon>Pseudomonadota</taxon>
        <taxon>Betaproteobacteria</taxon>
        <taxon>Burkholderiales</taxon>
        <taxon>Oxalobacteraceae</taxon>
        <taxon>Oxalicibacterium</taxon>
    </lineage>
</organism>
<comment type="caution">
    <text evidence="1">The sequence shown here is derived from an EMBL/GenBank/DDBJ whole genome shotgun (WGS) entry which is preliminary data.</text>
</comment>
<protein>
    <submittedName>
        <fullName evidence="1">Uncharacterized protein</fullName>
    </submittedName>
</protein>
<proteinExistence type="predicted"/>
<sequence length="326" mass="37950">MRAHTLAKLLQSNCQGWPLTDDGDMVMQQERENDYISLLQMWTDYARKAASSFSFITSWDNPSLPKELYDLGQLQWLEPMPSILDMLVKQSEVIWDVDIRHFSDEVKSELRRLSAGTPFWTIFDFYKRVTGYESVPPPYVLKMRQARSALREQHGVCQCFWGKELVSSTDRWISTGGWPHWNNRCPYQVVDKELELRWGARTNVLSSTRASKEIVDFVQSSYPLHYAGLIHHLEYANVPHPQFIFKRVPDVWPCSKWNYSSALTPLLQAAAEFEVDSAIVEISAWLEEIDPYTPPNDANLFNDMIRLVNQNEGLSLVRWIKKKRSK</sequence>
<reference evidence="2" key="1">
    <citation type="journal article" date="2019" name="Int. J. Syst. Evol. Microbiol.">
        <title>The Global Catalogue of Microorganisms (GCM) 10K type strain sequencing project: providing services to taxonomists for standard genome sequencing and annotation.</title>
        <authorList>
            <consortium name="The Broad Institute Genomics Platform"/>
            <consortium name="The Broad Institute Genome Sequencing Center for Infectious Disease"/>
            <person name="Wu L."/>
            <person name="Ma J."/>
        </authorList>
    </citation>
    <scope>NUCLEOTIDE SEQUENCE [LARGE SCALE GENOMIC DNA]</scope>
    <source>
        <strain evidence="2">CCM 2767</strain>
    </source>
</reference>
<accession>A0A8J3ANI0</accession>
<dbReference type="Proteomes" id="UP000642180">
    <property type="component" value="Unassembled WGS sequence"/>
</dbReference>
<name>A0A8J3ANI0_9BURK</name>
<keyword evidence="2" id="KW-1185">Reference proteome</keyword>
<dbReference type="AlphaFoldDB" id="A0A8J3ANI0"/>
<evidence type="ECO:0000313" key="2">
    <source>
        <dbReference type="Proteomes" id="UP000642180"/>
    </source>
</evidence>